<keyword evidence="3" id="KW-1185">Reference proteome</keyword>
<gene>
    <name evidence="2" type="ORF">SVUK_LOCUS8185</name>
</gene>
<protein>
    <submittedName>
        <fullName evidence="2">Uncharacterized protein</fullName>
    </submittedName>
</protein>
<dbReference type="Proteomes" id="UP000270094">
    <property type="component" value="Unassembled WGS sequence"/>
</dbReference>
<sequence>MESEEPCVIETIVENVLCEAGSTTDVAKKQEEVTSGEKKVNYTVVEESTADALPQIMLDEQNATVVQDAFEENVNESVNIMEVETVTVVDVASCAESITSETAQITIAEALPEQQPSTSEDDAVKKIAIDAILAKLSDPEAKLNRRERRALQRELELAQGIQRDFTAHIPGNDSSAFTNNPHEATSSCNAASVGCFEFLSIIPGRFGALKIAHDFHQKWPVREHTAKRPATTSDGNQGVEPKIRKTQV</sequence>
<feature type="region of interest" description="Disordered" evidence="1">
    <location>
        <begin position="222"/>
        <end position="248"/>
    </location>
</feature>
<accession>A0A3P7JAI5</accession>
<dbReference type="AlphaFoldDB" id="A0A3P7JAI5"/>
<reference evidence="2 3" key="1">
    <citation type="submission" date="2018-11" db="EMBL/GenBank/DDBJ databases">
        <authorList>
            <consortium name="Pathogen Informatics"/>
        </authorList>
    </citation>
    <scope>NUCLEOTIDE SEQUENCE [LARGE SCALE GENOMIC DNA]</scope>
</reference>
<organism evidence="2 3">
    <name type="scientific">Strongylus vulgaris</name>
    <name type="common">Blood worm</name>
    <dbReference type="NCBI Taxonomy" id="40348"/>
    <lineage>
        <taxon>Eukaryota</taxon>
        <taxon>Metazoa</taxon>
        <taxon>Ecdysozoa</taxon>
        <taxon>Nematoda</taxon>
        <taxon>Chromadorea</taxon>
        <taxon>Rhabditida</taxon>
        <taxon>Rhabditina</taxon>
        <taxon>Rhabditomorpha</taxon>
        <taxon>Strongyloidea</taxon>
        <taxon>Strongylidae</taxon>
        <taxon>Strongylus</taxon>
    </lineage>
</organism>
<proteinExistence type="predicted"/>
<dbReference type="OrthoDB" id="239865at2759"/>
<name>A0A3P7JAI5_STRVU</name>
<dbReference type="EMBL" id="UYYB01029303">
    <property type="protein sequence ID" value="VDM73187.1"/>
    <property type="molecule type" value="Genomic_DNA"/>
</dbReference>
<evidence type="ECO:0000313" key="2">
    <source>
        <dbReference type="EMBL" id="VDM73187.1"/>
    </source>
</evidence>
<evidence type="ECO:0000313" key="3">
    <source>
        <dbReference type="Proteomes" id="UP000270094"/>
    </source>
</evidence>
<evidence type="ECO:0000256" key="1">
    <source>
        <dbReference type="SAM" id="MobiDB-lite"/>
    </source>
</evidence>